<dbReference type="Proteomes" id="UP000756530">
    <property type="component" value="Unassembled WGS sequence"/>
</dbReference>
<feature type="coiled-coil region" evidence="1">
    <location>
        <begin position="25"/>
        <end position="52"/>
    </location>
</feature>
<evidence type="ECO:0000313" key="3">
    <source>
        <dbReference type="EMBL" id="MBV7379882.1"/>
    </source>
</evidence>
<accession>A0ABS6T3R1</accession>
<proteinExistence type="predicted"/>
<evidence type="ECO:0000256" key="2">
    <source>
        <dbReference type="SAM" id="SignalP"/>
    </source>
</evidence>
<keyword evidence="1" id="KW-0175">Coiled coil</keyword>
<sequence length="377" mass="40018">MKRLALIFALLAAPAFAQSDPTETARVAMEELEAASEALQSAERSSDRVKALTQTVQAYESGLAALREGLRQARVREAAIQGVFEAESERLARLLGVLQSIEAAPEPHLLLHPEGPIGTARTGMILSEVTPGLNREAQRLRAALQEVALLRALQESAVGTLEEGLRGAQEARTALSQAISNRTDLPKRFIADEDAMANLVATADTLESFASGLMSATVEDTSISIAQPDFTEARGTLELPVLGRVVRAVNEADSAGVRRPGWVIATRPLTLVTLPWPATIRYLGPLLDYGLVAVVEPGEDYLMVLAGLGELYGEVGDVLPGGAAIGLMDGPDAQDDQAVLISNPSASGAEASESLYLELRHEGEPVDPAQWFAVTVD</sequence>
<protein>
    <submittedName>
        <fullName evidence="3">Peptidase M23</fullName>
    </submittedName>
</protein>
<evidence type="ECO:0000256" key="1">
    <source>
        <dbReference type="SAM" id="Coils"/>
    </source>
</evidence>
<reference evidence="3 4" key="1">
    <citation type="submission" date="2021-05" db="EMBL/GenBank/DDBJ databases">
        <title>Culturable bacteria isolated from Daya Bay.</title>
        <authorList>
            <person name="Zheng W."/>
            <person name="Yu S."/>
            <person name="Huang Y."/>
        </authorList>
    </citation>
    <scope>NUCLEOTIDE SEQUENCE [LARGE SCALE GENOMIC DNA]</scope>
    <source>
        <strain evidence="3 4">DP4N28-5</strain>
    </source>
</reference>
<feature type="chain" id="PRO_5046937792" evidence="2">
    <location>
        <begin position="18"/>
        <end position="377"/>
    </location>
</feature>
<feature type="signal peptide" evidence="2">
    <location>
        <begin position="1"/>
        <end position="17"/>
    </location>
</feature>
<name>A0ABS6T3R1_9RHOB</name>
<evidence type="ECO:0000313" key="4">
    <source>
        <dbReference type="Proteomes" id="UP000756530"/>
    </source>
</evidence>
<dbReference type="EMBL" id="JAHUZE010000003">
    <property type="protein sequence ID" value="MBV7379882.1"/>
    <property type="molecule type" value="Genomic_DNA"/>
</dbReference>
<dbReference type="RefSeq" id="WP_218393072.1">
    <property type="nucleotide sequence ID" value="NZ_JAHUZE010000003.1"/>
</dbReference>
<comment type="caution">
    <text evidence="3">The sequence shown here is derived from an EMBL/GenBank/DDBJ whole genome shotgun (WGS) entry which is preliminary data.</text>
</comment>
<organism evidence="3 4">
    <name type="scientific">Maritimibacter dapengensis</name>
    <dbReference type="NCBI Taxonomy" id="2836868"/>
    <lineage>
        <taxon>Bacteria</taxon>
        <taxon>Pseudomonadati</taxon>
        <taxon>Pseudomonadota</taxon>
        <taxon>Alphaproteobacteria</taxon>
        <taxon>Rhodobacterales</taxon>
        <taxon>Roseobacteraceae</taxon>
        <taxon>Maritimibacter</taxon>
    </lineage>
</organism>
<keyword evidence="4" id="KW-1185">Reference proteome</keyword>
<gene>
    <name evidence="3" type="ORF">KJP28_13190</name>
</gene>
<keyword evidence="2" id="KW-0732">Signal</keyword>